<sequence>MTISHCRVLAAVAVAATAVLASAGAAAADSVGNNVPGVGLLTQAFGNGDQQDKAADTLPTHNALNNIRVP</sequence>
<evidence type="ECO:0000256" key="1">
    <source>
        <dbReference type="SAM" id="MobiDB-lite"/>
    </source>
</evidence>
<evidence type="ECO:0000313" key="4">
    <source>
        <dbReference type="Proteomes" id="UP001278571"/>
    </source>
</evidence>
<feature type="signal peptide" evidence="2">
    <location>
        <begin position="1"/>
        <end position="27"/>
    </location>
</feature>
<feature type="compositionally biased region" description="Polar residues" evidence="1">
    <location>
        <begin position="59"/>
        <end position="70"/>
    </location>
</feature>
<keyword evidence="4" id="KW-1185">Reference proteome</keyword>
<feature type="chain" id="PRO_5045411418" description="Chaplin domain-containing protein" evidence="2">
    <location>
        <begin position="28"/>
        <end position="70"/>
    </location>
</feature>
<organism evidence="3 4">
    <name type="scientific">Streptomyces roseolus</name>
    <dbReference type="NCBI Taxonomy" id="67358"/>
    <lineage>
        <taxon>Bacteria</taxon>
        <taxon>Bacillati</taxon>
        <taxon>Actinomycetota</taxon>
        <taxon>Actinomycetes</taxon>
        <taxon>Kitasatosporales</taxon>
        <taxon>Streptomycetaceae</taxon>
        <taxon>Streptomyces</taxon>
    </lineage>
</organism>
<gene>
    <name evidence="3" type="ORF">R2363_35170</name>
</gene>
<evidence type="ECO:0000313" key="3">
    <source>
        <dbReference type="EMBL" id="MDX2297409.1"/>
    </source>
</evidence>
<comment type="caution">
    <text evidence="3">The sequence shown here is derived from an EMBL/GenBank/DDBJ whole genome shotgun (WGS) entry which is preliminary data.</text>
</comment>
<name>A0ABU4KIS5_9ACTN</name>
<dbReference type="Proteomes" id="UP001278571">
    <property type="component" value="Unassembled WGS sequence"/>
</dbReference>
<protein>
    <recommendedName>
        <fullName evidence="5">Chaplin domain-containing protein</fullName>
    </recommendedName>
</protein>
<evidence type="ECO:0008006" key="5">
    <source>
        <dbReference type="Google" id="ProtNLM"/>
    </source>
</evidence>
<accession>A0ABU4KIS5</accession>
<keyword evidence="2" id="KW-0732">Signal</keyword>
<dbReference type="EMBL" id="JAWJZF010000517">
    <property type="protein sequence ID" value="MDX2297409.1"/>
    <property type="molecule type" value="Genomic_DNA"/>
</dbReference>
<reference evidence="3 4" key="1">
    <citation type="submission" date="2023-10" db="EMBL/GenBank/DDBJ databases">
        <authorList>
            <person name="Wang X.X."/>
        </authorList>
    </citation>
    <scope>NUCLEOTIDE SEQUENCE [LARGE SCALE GENOMIC DNA]</scope>
    <source>
        <strain evidence="3 4">NBRC 12816</strain>
    </source>
</reference>
<evidence type="ECO:0000256" key="2">
    <source>
        <dbReference type="SAM" id="SignalP"/>
    </source>
</evidence>
<proteinExistence type="predicted"/>
<dbReference type="RefSeq" id="WP_319013533.1">
    <property type="nucleotide sequence ID" value="NZ_JAWJZF010000517.1"/>
</dbReference>
<feature type="region of interest" description="Disordered" evidence="1">
    <location>
        <begin position="51"/>
        <end position="70"/>
    </location>
</feature>